<accession>F9D662</accession>
<keyword evidence="7 12" id="KW-0812">Transmembrane</keyword>
<dbReference type="InterPro" id="IPR037673">
    <property type="entry name" value="MSC/AndL"/>
</dbReference>
<comment type="subunit">
    <text evidence="3 12">Homopentamer.</text>
</comment>
<evidence type="ECO:0000256" key="5">
    <source>
        <dbReference type="ARBA" id="ARBA00022475"/>
    </source>
</evidence>
<comment type="similarity">
    <text evidence="2 12">Belongs to the MscL family.</text>
</comment>
<feature type="transmembrane region" description="Helical" evidence="12">
    <location>
        <begin position="100"/>
        <end position="118"/>
    </location>
</feature>
<organism evidence="13 14">
    <name type="scientific">Prevotella dentalis (strain ATCC 49559 / DSM 3688 / JCM 13448 / NCTC 12043 / ES 2772)</name>
    <name type="common">Mitsuokella dentalis</name>
    <dbReference type="NCBI Taxonomy" id="908937"/>
    <lineage>
        <taxon>Bacteria</taxon>
        <taxon>Pseudomonadati</taxon>
        <taxon>Bacteroidota</taxon>
        <taxon>Bacteroidia</taxon>
        <taxon>Bacteroidales</taxon>
        <taxon>Prevotellaceae</taxon>
        <taxon>Prevotella</taxon>
    </lineage>
</organism>
<evidence type="ECO:0000256" key="8">
    <source>
        <dbReference type="ARBA" id="ARBA00022989"/>
    </source>
</evidence>
<evidence type="ECO:0000256" key="6">
    <source>
        <dbReference type="ARBA" id="ARBA00022519"/>
    </source>
</evidence>
<comment type="subcellular location">
    <subcellularLocation>
        <location evidence="12">Cell inner membrane</location>
        <topology evidence="12">Multi-pass membrane protein</topology>
    </subcellularLocation>
    <subcellularLocation>
        <location evidence="1">Cell membrane</location>
        <topology evidence="1">Multi-pass membrane protein</topology>
    </subcellularLocation>
</comment>
<evidence type="ECO:0000313" key="13">
    <source>
        <dbReference type="EMBL" id="EGQ12457.1"/>
    </source>
</evidence>
<dbReference type="PRINTS" id="PR01264">
    <property type="entry name" value="MECHCHANNEL"/>
</dbReference>
<comment type="caution">
    <text evidence="12">Lacks conserved residue(s) required for the propagation of feature annotation.</text>
</comment>
<dbReference type="PANTHER" id="PTHR30266">
    <property type="entry name" value="MECHANOSENSITIVE CHANNEL MSCL"/>
    <property type="match status" value="1"/>
</dbReference>
<evidence type="ECO:0000256" key="9">
    <source>
        <dbReference type="ARBA" id="ARBA00023065"/>
    </source>
</evidence>
<dbReference type="InterPro" id="IPR001185">
    <property type="entry name" value="MS_channel"/>
</dbReference>
<sequence>MQYPLAKTTVLTCHHHSIMSKFINEFKEFAVKGNAVDMAVGVIIGGAFGKIVSSIVDDIIMPPIGWLIGGVNFSDLKVTLPAMDMGLETTAPATINYGNFIQTAFDFVVIAFCVFLLVKGINKLARKKQEEPAAPAPAPEPTAEEKLLAEIRDLLKNK</sequence>
<reference evidence="13 14" key="1">
    <citation type="submission" date="2011-04" db="EMBL/GenBank/DDBJ databases">
        <authorList>
            <person name="Muzny D."/>
            <person name="Qin X."/>
            <person name="Deng J."/>
            <person name="Jiang H."/>
            <person name="Liu Y."/>
            <person name="Qu J."/>
            <person name="Song X.-Z."/>
            <person name="Zhang L."/>
            <person name="Thornton R."/>
            <person name="Coyle M."/>
            <person name="Francisco L."/>
            <person name="Jackson L."/>
            <person name="Javaid M."/>
            <person name="Korchina V."/>
            <person name="Kovar C."/>
            <person name="Mata R."/>
            <person name="Mathew T."/>
            <person name="Ngo R."/>
            <person name="Nguyen L."/>
            <person name="Nguyen N."/>
            <person name="Okwuonu G."/>
            <person name="Ongeri F."/>
            <person name="Pham C."/>
            <person name="Simmons D."/>
            <person name="Wilczek-Boney K."/>
            <person name="Hale W."/>
            <person name="Jakkamsetti A."/>
            <person name="Pham P."/>
            <person name="Ruth R."/>
            <person name="San Lucas F."/>
            <person name="Warren J."/>
            <person name="Zhang J."/>
            <person name="Zhao Z."/>
            <person name="Zhou C."/>
            <person name="Zhu D."/>
            <person name="Lee S."/>
            <person name="Bess C."/>
            <person name="Blankenburg K."/>
            <person name="Forbes L."/>
            <person name="Fu Q."/>
            <person name="Gubbala S."/>
            <person name="Hirani K."/>
            <person name="Jayaseelan J.C."/>
            <person name="Lara F."/>
            <person name="Munidasa M."/>
            <person name="Palculict T."/>
            <person name="Patil S."/>
            <person name="Pu L.-L."/>
            <person name="Saada N."/>
            <person name="Tang L."/>
            <person name="Weissenberger G."/>
            <person name="Zhu Y."/>
            <person name="Hemphill L."/>
            <person name="Shang Y."/>
            <person name="Youmans B."/>
            <person name="Ayvaz T."/>
            <person name="Ross M."/>
            <person name="Santibanez J."/>
            <person name="Aqrawi P."/>
            <person name="Gross S."/>
            <person name="Joshi V."/>
            <person name="Fowler G."/>
            <person name="Nazareth L."/>
            <person name="Reid J."/>
            <person name="Worley K."/>
            <person name="Petrosino J."/>
            <person name="Highlander S."/>
            <person name="Gibbs R."/>
        </authorList>
    </citation>
    <scope>NUCLEOTIDE SEQUENCE [LARGE SCALE GENOMIC DNA]</scope>
    <source>
        <strain evidence="13 14">DSM 3688</strain>
    </source>
</reference>
<dbReference type="GO" id="GO:0008381">
    <property type="term" value="F:mechanosensitive monoatomic ion channel activity"/>
    <property type="evidence" value="ECO:0007669"/>
    <property type="project" value="UniProtKB-UniRule"/>
</dbReference>
<keyword evidence="8 12" id="KW-1133">Transmembrane helix</keyword>
<keyword evidence="9 12" id="KW-0406">Ion transport</keyword>
<dbReference type="PANTHER" id="PTHR30266:SF2">
    <property type="entry name" value="LARGE-CONDUCTANCE MECHANOSENSITIVE CHANNEL"/>
    <property type="match status" value="1"/>
</dbReference>
<dbReference type="AlphaFoldDB" id="F9D662"/>
<dbReference type="HAMAP" id="MF_00115">
    <property type="entry name" value="MscL"/>
    <property type="match status" value="1"/>
</dbReference>
<dbReference type="SUPFAM" id="SSF81330">
    <property type="entry name" value="Gated mechanosensitive channel"/>
    <property type="match status" value="1"/>
</dbReference>
<dbReference type="NCBIfam" id="TIGR00220">
    <property type="entry name" value="mscL"/>
    <property type="match status" value="1"/>
</dbReference>
<dbReference type="STRING" id="908937.Prede_2154"/>
<dbReference type="GO" id="GO:0005886">
    <property type="term" value="C:plasma membrane"/>
    <property type="evidence" value="ECO:0007669"/>
    <property type="project" value="UniProtKB-SubCell"/>
</dbReference>
<dbReference type="NCBIfam" id="NF001843">
    <property type="entry name" value="PRK00567.1-4"/>
    <property type="match status" value="1"/>
</dbReference>
<evidence type="ECO:0000256" key="10">
    <source>
        <dbReference type="ARBA" id="ARBA00023136"/>
    </source>
</evidence>
<evidence type="ECO:0000256" key="4">
    <source>
        <dbReference type="ARBA" id="ARBA00022448"/>
    </source>
</evidence>
<comment type="caution">
    <text evidence="13">The sequence shown here is derived from an EMBL/GenBank/DDBJ whole genome shotgun (WGS) entry which is preliminary data.</text>
</comment>
<dbReference type="Proteomes" id="UP000007820">
    <property type="component" value="Unassembled WGS sequence"/>
</dbReference>
<dbReference type="Gene3D" id="1.10.1200.120">
    <property type="entry name" value="Large-conductance mechanosensitive channel, MscL, domain 1"/>
    <property type="match status" value="1"/>
</dbReference>
<evidence type="ECO:0000256" key="2">
    <source>
        <dbReference type="ARBA" id="ARBA00007254"/>
    </source>
</evidence>
<evidence type="ECO:0000256" key="7">
    <source>
        <dbReference type="ARBA" id="ARBA00022692"/>
    </source>
</evidence>
<dbReference type="EMBL" id="AFPW01000041">
    <property type="protein sequence ID" value="EGQ12457.1"/>
    <property type="molecule type" value="Genomic_DNA"/>
</dbReference>
<dbReference type="eggNOG" id="COG1970">
    <property type="taxonomic scope" value="Bacteria"/>
</dbReference>
<dbReference type="InterPro" id="IPR036019">
    <property type="entry name" value="MscL_channel"/>
</dbReference>
<keyword evidence="6 12" id="KW-0997">Cell inner membrane</keyword>
<evidence type="ECO:0000313" key="14">
    <source>
        <dbReference type="Proteomes" id="UP000007820"/>
    </source>
</evidence>
<keyword evidence="5 12" id="KW-1003">Cell membrane</keyword>
<comment type="function">
    <text evidence="12">Channel that opens in response to stretch forces in the membrane lipid bilayer. May participate in the regulation of osmotic pressure changes within the cell.</text>
</comment>
<keyword evidence="4 12" id="KW-0813">Transport</keyword>
<keyword evidence="11 12" id="KW-0407">Ion channel</keyword>
<evidence type="ECO:0000256" key="12">
    <source>
        <dbReference type="HAMAP-Rule" id="MF_00115"/>
    </source>
</evidence>
<dbReference type="Pfam" id="PF01741">
    <property type="entry name" value="MscL"/>
    <property type="match status" value="1"/>
</dbReference>
<evidence type="ECO:0000256" key="1">
    <source>
        <dbReference type="ARBA" id="ARBA00004651"/>
    </source>
</evidence>
<protein>
    <recommendedName>
        <fullName evidence="12">Large-conductance mechanosensitive channel</fullName>
    </recommendedName>
</protein>
<keyword evidence="10 12" id="KW-0472">Membrane</keyword>
<evidence type="ECO:0000256" key="3">
    <source>
        <dbReference type="ARBA" id="ARBA00011255"/>
    </source>
</evidence>
<proteinExistence type="inferred from homology"/>
<name>F9D662_PREDD</name>
<evidence type="ECO:0000256" key="11">
    <source>
        <dbReference type="ARBA" id="ARBA00023303"/>
    </source>
</evidence>
<gene>
    <name evidence="12 13" type="primary">mscL</name>
    <name evidence="13" type="ORF">HMPREF9136_2340</name>
</gene>
<dbReference type="FunFam" id="1.10.1200.120:FF:000001">
    <property type="entry name" value="Large-conductance mechanosensitive channel"/>
    <property type="match status" value="1"/>
</dbReference>